<dbReference type="RefSeq" id="WP_092523419.1">
    <property type="nucleotide sequence ID" value="NZ_FNCI01000002.1"/>
</dbReference>
<protein>
    <submittedName>
        <fullName evidence="2">Uncharacterized protein</fullName>
    </submittedName>
</protein>
<dbReference type="Proteomes" id="UP000198641">
    <property type="component" value="Unassembled WGS sequence"/>
</dbReference>
<reference evidence="2 3" key="1">
    <citation type="submission" date="2016-10" db="EMBL/GenBank/DDBJ databases">
        <authorList>
            <person name="de Groot N.N."/>
        </authorList>
    </citation>
    <scope>NUCLEOTIDE SEQUENCE [LARGE SCALE GENOMIC DNA]</scope>
    <source>
        <strain evidence="2 3">BH539</strain>
    </source>
</reference>
<feature type="transmembrane region" description="Helical" evidence="1">
    <location>
        <begin position="132"/>
        <end position="152"/>
    </location>
</feature>
<keyword evidence="3" id="KW-1185">Reference proteome</keyword>
<dbReference type="STRING" id="284577.SAMN05216571_102335"/>
<feature type="transmembrane region" description="Helical" evidence="1">
    <location>
        <begin position="12"/>
        <end position="29"/>
    </location>
</feature>
<sequence length="209" mass="23465">MPSETISFRATCLRALLYILLIAALAQGIYLEVLYLPDARLSEHGFTEYAESTLLAASVALLAYVRFGLRQLPTVSLLMMAFLGASLVREQDALLDTYVFDDAWQILVSLIVLPSLYVVIRRRAAFLAEFERYANSFSFGLFAAGFLVTYVYSRLYGRSEMWVAIMGDGYVRDIKDAAEETTELLGFTLILFAVIELTLLAKRRLAAQK</sequence>
<keyword evidence="1" id="KW-0472">Membrane</keyword>
<evidence type="ECO:0000313" key="3">
    <source>
        <dbReference type="Proteomes" id="UP000198641"/>
    </source>
</evidence>
<keyword evidence="1" id="KW-0812">Transmembrane</keyword>
<organism evidence="2 3">
    <name type="scientific">Onishia taeanensis</name>
    <dbReference type="NCBI Taxonomy" id="284577"/>
    <lineage>
        <taxon>Bacteria</taxon>
        <taxon>Pseudomonadati</taxon>
        <taxon>Pseudomonadota</taxon>
        <taxon>Gammaproteobacteria</taxon>
        <taxon>Oceanospirillales</taxon>
        <taxon>Halomonadaceae</taxon>
        <taxon>Onishia</taxon>
    </lineage>
</organism>
<evidence type="ECO:0000313" key="2">
    <source>
        <dbReference type="EMBL" id="SDF85924.1"/>
    </source>
</evidence>
<feature type="transmembrane region" description="Helical" evidence="1">
    <location>
        <begin position="184"/>
        <end position="201"/>
    </location>
</feature>
<dbReference type="EMBL" id="FNCI01000002">
    <property type="protein sequence ID" value="SDF85924.1"/>
    <property type="molecule type" value="Genomic_DNA"/>
</dbReference>
<feature type="transmembrane region" description="Helical" evidence="1">
    <location>
        <begin position="72"/>
        <end position="88"/>
    </location>
</feature>
<feature type="transmembrane region" description="Helical" evidence="1">
    <location>
        <begin position="49"/>
        <end position="65"/>
    </location>
</feature>
<keyword evidence="1" id="KW-1133">Transmembrane helix</keyword>
<name>A0A1G7PIH9_9GAMM</name>
<gene>
    <name evidence="2" type="ORF">SAMN05216571_102335</name>
</gene>
<dbReference type="OrthoDB" id="1425700at2"/>
<dbReference type="AlphaFoldDB" id="A0A1G7PIH9"/>
<feature type="transmembrane region" description="Helical" evidence="1">
    <location>
        <begin position="103"/>
        <end position="120"/>
    </location>
</feature>
<accession>A0A1G7PIH9</accession>
<proteinExistence type="predicted"/>
<evidence type="ECO:0000256" key="1">
    <source>
        <dbReference type="SAM" id="Phobius"/>
    </source>
</evidence>